<dbReference type="OrthoDB" id="9800416at2"/>
<organism evidence="8 9">
    <name type="scientific">Ahrensia marina</name>
    <dbReference type="NCBI Taxonomy" id="1514904"/>
    <lineage>
        <taxon>Bacteria</taxon>
        <taxon>Pseudomonadati</taxon>
        <taxon>Pseudomonadota</taxon>
        <taxon>Alphaproteobacteria</taxon>
        <taxon>Hyphomicrobiales</taxon>
        <taxon>Ahrensiaceae</taxon>
        <taxon>Ahrensia</taxon>
    </lineage>
</organism>
<evidence type="ECO:0000256" key="4">
    <source>
        <dbReference type="ARBA" id="ARBA00022989"/>
    </source>
</evidence>
<proteinExistence type="predicted"/>
<feature type="transmembrane region" description="Helical" evidence="6">
    <location>
        <begin position="162"/>
        <end position="179"/>
    </location>
</feature>
<comment type="subcellular location">
    <subcellularLocation>
        <location evidence="1">Membrane</location>
        <topology evidence="1">Multi-pass membrane protein</topology>
    </subcellularLocation>
</comment>
<feature type="transmembrane region" description="Helical" evidence="6">
    <location>
        <begin position="246"/>
        <end position="268"/>
    </location>
</feature>
<dbReference type="GO" id="GO:0022857">
    <property type="term" value="F:transmembrane transporter activity"/>
    <property type="evidence" value="ECO:0007669"/>
    <property type="project" value="InterPro"/>
</dbReference>
<feature type="transmembrane region" description="Helical" evidence="6">
    <location>
        <begin position="131"/>
        <end position="150"/>
    </location>
</feature>
<name>A0A0M9GLD9_9HYPH</name>
<feature type="domain" description="Major facilitator superfamily (MFS) profile" evidence="7">
    <location>
        <begin position="6"/>
        <end position="396"/>
    </location>
</feature>
<dbReference type="STRING" id="1514904.SU32_12915"/>
<keyword evidence="5 6" id="KW-0472">Membrane</keyword>
<gene>
    <name evidence="8" type="ORF">SU32_12915</name>
</gene>
<feature type="transmembrane region" description="Helical" evidence="6">
    <location>
        <begin position="211"/>
        <end position="240"/>
    </location>
</feature>
<dbReference type="PANTHER" id="PTHR23502">
    <property type="entry name" value="MAJOR FACILITATOR SUPERFAMILY"/>
    <property type="match status" value="1"/>
</dbReference>
<dbReference type="Pfam" id="PF07690">
    <property type="entry name" value="MFS_1"/>
    <property type="match status" value="1"/>
</dbReference>
<dbReference type="Gene3D" id="1.20.1720.10">
    <property type="entry name" value="Multidrug resistance protein D"/>
    <property type="match status" value="1"/>
</dbReference>
<protein>
    <recommendedName>
        <fullName evidence="7">Major facilitator superfamily (MFS) profile domain-containing protein</fullName>
    </recommendedName>
</protein>
<evidence type="ECO:0000313" key="8">
    <source>
        <dbReference type="EMBL" id="KPB00547.1"/>
    </source>
</evidence>
<dbReference type="AlphaFoldDB" id="A0A0M9GLD9"/>
<feature type="transmembrane region" description="Helical" evidence="6">
    <location>
        <begin position="73"/>
        <end position="96"/>
    </location>
</feature>
<evidence type="ECO:0000256" key="6">
    <source>
        <dbReference type="SAM" id="Phobius"/>
    </source>
</evidence>
<sequence length="396" mass="42577">MTKVERVALYALLISITALSLDMLLPLLPQIAQAYSSPDSNQVYFVISVVIFGMIFGEILFGPLADALGRKPALMIGLGVFLIGTIIALTASSLTWLLIGRAIQGIGVSGPKIATRALIRDQFQGAQMARIMSMVFFLLIGLTMLAPILGQWLGNAFGWRSIFYFYVILAILAGCWLLLRHKETWPRAARNPLLLREIFKNIKLILKNVRVLSYTTIAGLVFGAQLTFLSVAQSIFATTYQRADSFVYWVAAFSLCVGLSSLLNSYLVIRKPMTFLVGVALTGLGLSGVALFTLTQALGTQPPFIVFVSAMAITFACIGTVFGNINAMAMVYLGRVAGLGASVISSLSSLIAFALAALMSQLHDGTPLALSICLIISGSCGLIVLLRANRFAETSV</sequence>
<reference evidence="8 9" key="1">
    <citation type="submission" date="2015-01" db="EMBL/GenBank/DDBJ databases">
        <title>Ahrensia donghaiensis sp. nov., a novel dimethylsulphoniopropionate-cleavage bacterium isolated from seawater and emended descriptions of the genus Ahrensia and Ahrensia kielensis.</title>
        <authorList>
            <person name="Liu J."/>
        </authorList>
    </citation>
    <scope>NUCLEOTIDE SEQUENCE [LARGE SCALE GENOMIC DNA]</scope>
    <source>
        <strain evidence="8 9">LZD062</strain>
    </source>
</reference>
<keyword evidence="3 6" id="KW-0812">Transmembrane</keyword>
<evidence type="ECO:0000313" key="9">
    <source>
        <dbReference type="Proteomes" id="UP000038011"/>
    </source>
</evidence>
<feature type="transmembrane region" description="Helical" evidence="6">
    <location>
        <begin position="7"/>
        <end position="31"/>
    </location>
</feature>
<evidence type="ECO:0000259" key="7">
    <source>
        <dbReference type="PROSITE" id="PS50850"/>
    </source>
</evidence>
<keyword evidence="4 6" id="KW-1133">Transmembrane helix</keyword>
<comment type="caution">
    <text evidence="8">The sequence shown here is derived from an EMBL/GenBank/DDBJ whole genome shotgun (WGS) entry which is preliminary data.</text>
</comment>
<evidence type="ECO:0000256" key="2">
    <source>
        <dbReference type="ARBA" id="ARBA00022448"/>
    </source>
</evidence>
<keyword evidence="2" id="KW-0813">Transport</keyword>
<keyword evidence="9" id="KW-1185">Reference proteome</keyword>
<evidence type="ECO:0000256" key="5">
    <source>
        <dbReference type="ARBA" id="ARBA00023136"/>
    </source>
</evidence>
<dbReference type="InterPro" id="IPR036259">
    <property type="entry name" value="MFS_trans_sf"/>
</dbReference>
<dbReference type="RefSeq" id="WP_053999798.1">
    <property type="nucleotide sequence ID" value="NZ_JXMU01000019.1"/>
</dbReference>
<dbReference type="PROSITE" id="PS50850">
    <property type="entry name" value="MFS"/>
    <property type="match status" value="1"/>
</dbReference>
<evidence type="ECO:0000256" key="1">
    <source>
        <dbReference type="ARBA" id="ARBA00004141"/>
    </source>
</evidence>
<feature type="transmembrane region" description="Helical" evidence="6">
    <location>
        <begin position="275"/>
        <end position="298"/>
    </location>
</feature>
<feature type="transmembrane region" description="Helical" evidence="6">
    <location>
        <begin position="337"/>
        <end position="362"/>
    </location>
</feature>
<feature type="transmembrane region" description="Helical" evidence="6">
    <location>
        <begin position="304"/>
        <end position="325"/>
    </location>
</feature>
<feature type="transmembrane region" description="Helical" evidence="6">
    <location>
        <begin position="43"/>
        <end position="61"/>
    </location>
</feature>
<feature type="transmembrane region" description="Helical" evidence="6">
    <location>
        <begin position="368"/>
        <end position="386"/>
    </location>
</feature>
<dbReference type="GO" id="GO:0005886">
    <property type="term" value="C:plasma membrane"/>
    <property type="evidence" value="ECO:0007669"/>
    <property type="project" value="TreeGrafter"/>
</dbReference>
<accession>A0A0M9GLD9</accession>
<dbReference type="PANTHER" id="PTHR23502:SF132">
    <property type="entry name" value="POLYAMINE TRANSPORTER 2-RELATED"/>
    <property type="match status" value="1"/>
</dbReference>
<dbReference type="EMBL" id="JXMU01000019">
    <property type="protein sequence ID" value="KPB00547.1"/>
    <property type="molecule type" value="Genomic_DNA"/>
</dbReference>
<dbReference type="InterPro" id="IPR011701">
    <property type="entry name" value="MFS"/>
</dbReference>
<dbReference type="SUPFAM" id="SSF103473">
    <property type="entry name" value="MFS general substrate transporter"/>
    <property type="match status" value="1"/>
</dbReference>
<feature type="transmembrane region" description="Helical" evidence="6">
    <location>
        <begin position="102"/>
        <end position="119"/>
    </location>
</feature>
<dbReference type="InterPro" id="IPR020846">
    <property type="entry name" value="MFS_dom"/>
</dbReference>
<dbReference type="PATRIC" id="fig|1514904.3.peg.1438"/>
<dbReference type="Proteomes" id="UP000038011">
    <property type="component" value="Unassembled WGS sequence"/>
</dbReference>
<evidence type="ECO:0000256" key="3">
    <source>
        <dbReference type="ARBA" id="ARBA00022692"/>
    </source>
</evidence>